<evidence type="ECO:0000313" key="12">
    <source>
        <dbReference type="Proteomes" id="UP001305815"/>
    </source>
</evidence>
<evidence type="ECO:0000256" key="6">
    <source>
        <dbReference type="ARBA" id="ARBA00022898"/>
    </source>
</evidence>
<evidence type="ECO:0000256" key="9">
    <source>
        <dbReference type="ARBA" id="ARBA00048531"/>
    </source>
</evidence>
<keyword evidence="5" id="KW-0169">Cobalamin biosynthesis</keyword>
<dbReference type="InterPro" id="IPR015422">
    <property type="entry name" value="PyrdxlP-dep_Trfase_small"/>
</dbReference>
<keyword evidence="6" id="KW-0663">Pyridoxal phosphate</keyword>
<evidence type="ECO:0000256" key="7">
    <source>
        <dbReference type="ARBA" id="ARBA00023239"/>
    </source>
</evidence>
<comment type="function">
    <text evidence="2">Decarboxylates L-threonine-O-3-phosphate to yield (R)-1-amino-2-propanol O-2-phosphate, the precursor for the linkage between the nucleotide loop and the corrin ring in cobalamin.</text>
</comment>
<proteinExistence type="predicted"/>
<dbReference type="EMBL" id="AP027742">
    <property type="protein sequence ID" value="BDZ78168.1"/>
    <property type="molecule type" value="Genomic_DNA"/>
</dbReference>
<dbReference type="PANTHER" id="PTHR42885:SF1">
    <property type="entry name" value="THREONINE-PHOSPHATE DECARBOXYLASE"/>
    <property type="match status" value="1"/>
</dbReference>
<dbReference type="InterPro" id="IPR015421">
    <property type="entry name" value="PyrdxlP-dep_Trfase_major"/>
</dbReference>
<dbReference type="SUPFAM" id="SSF53383">
    <property type="entry name" value="PLP-dependent transferases"/>
    <property type="match status" value="1"/>
</dbReference>
<organism evidence="11 12">
    <name type="scientific">Claveliimonas bilis</name>
    <dbReference type="NCBI Taxonomy" id="3028070"/>
    <lineage>
        <taxon>Bacteria</taxon>
        <taxon>Bacillati</taxon>
        <taxon>Bacillota</taxon>
        <taxon>Clostridia</taxon>
        <taxon>Lachnospirales</taxon>
        <taxon>Lachnospiraceae</taxon>
        <taxon>Claveliimonas</taxon>
    </lineage>
</organism>
<comment type="cofactor">
    <cofactor evidence="1">
        <name>pyridoxal 5'-phosphate</name>
        <dbReference type="ChEBI" id="CHEBI:597326"/>
    </cofactor>
</comment>
<evidence type="ECO:0000256" key="8">
    <source>
        <dbReference type="ARBA" id="ARBA00029996"/>
    </source>
</evidence>
<gene>
    <name evidence="11" type="primary">cobD_1</name>
    <name evidence="11" type="ORF">Lac1_23510</name>
</gene>
<dbReference type="RefSeq" id="WP_316265181.1">
    <property type="nucleotide sequence ID" value="NZ_AP027742.1"/>
</dbReference>
<dbReference type="Gene3D" id="3.90.1150.10">
    <property type="entry name" value="Aspartate Aminotransferase, domain 1"/>
    <property type="match status" value="1"/>
</dbReference>
<evidence type="ECO:0000256" key="4">
    <source>
        <dbReference type="ARBA" id="ARBA00012285"/>
    </source>
</evidence>
<comment type="pathway">
    <text evidence="3">Cofactor biosynthesis; adenosylcobalamin biosynthesis.</text>
</comment>
<dbReference type="InterPro" id="IPR015424">
    <property type="entry name" value="PyrdxlP-dep_Trfase"/>
</dbReference>
<evidence type="ECO:0000259" key="10">
    <source>
        <dbReference type="Pfam" id="PF00155"/>
    </source>
</evidence>
<evidence type="ECO:0000256" key="5">
    <source>
        <dbReference type="ARBA" id="ARBA00022573"/>
    </source>
</evidence>
<reference evidence="12" key="1">
    <citation type="journal article" date="2023" name="Int. J. Syst. Evol. Microbiol.">
        <title>Claveliimonas bilis gen. nov., sp. nov., deoxycholic acid-producing bacteria isolated from human faeces, and reclassification of Sellimonas monacensis Zenner et al. 2021 as Claveliimonas monacensis comb. nov.</title>
        <authorList>
            <person name="Hisatomi A."/>
            <person name="Kastawa N.W.E.P.G."/>
            <person name="Song I."/>
            <person name="Ohkuma M."/>
            <person name="Fukiya S."/>
            <person name="Sakamoto M."/>
        </authorList>
    </citation>
    <scope>NUCLEOTIDE SEQUENCE [LARGE SCALE GENOMIC DNA]</scope>
    <source>
        <strain evidence="12">12BBH14</strain>
    </source>
</reference>
<comment type="catalytic activity">
    <reaction evidence="9">
        <text>O-phospho-L-threonine + H(+) = (R)-1-aminopropan-2-yl phosphate + CO2</text>
        <dbReference type="Rhea" id="RHEA:11492"/>
        <dbReference type="ChEBI" id="CHEBI:15378"/>
        <dbReference type="ChEBI" id="CHEBI:16526"/>
        <dbReference type="ChEBI" id="CHEBI:58563"/>
        <dbReference type="ChEBI" id="CHEBI:58675"/>
        <dbReference type="EC" id="4.1.1.81"/>
    </reaction>
</comment>
<dbReference type="InterPro" id="IPR004839">
    <property type="entry name" value="Aminotransferase_I/II_large"/>
</dbReference>
<accession>A0ABM8IA53</accession>
<evidence type="ECO:0000256" key="2">
    <source>
        <dbReference type="ARBA" id="ARBA00003444"/>
    </source>
</evidence>
<dbReference type="Pfam" id="PF00155">
    <property type="entry name" value="Aminotran_1_2"/>
    <property type="match status" value="1"/>
</dbReference>
<dbReference type="PANTHER" id="PTHR42885">
    <property type="entry name" value="HISTIDINOL-PHOSPHATE AMINOTRANSFERASE-RELATED"/>
    <property type="match status" value="1"/>
</dbReference>
<dbReference type="Gene3D" id="3.40.640.10">
    <property type="entry name" value="Type I PLP-dependent aspartate aminotransferase-like (Major domain)"/>
    <property type="match status" value="1"/>
</dbReference>
<keyword evidence="7" id="KW-0456">Lyase</keyword>
<dbReference type="NCBIfam" id="TIGR01140">
    <property type="entry name" value="L_thr_O3P_dcar"/>
    <property type="match status" value="1"/>
</dbReference>
<evidence type="ECO:0000256" key="3">
    <source>
        <dbReference type="ARBA" id="ARBA00004953"/>
    </source>
</evidence>
<dbReference type="CDD" id="cd00609">
    <property type="entry name" value="AAT_like"/>
    <property type="match status" value="1"/>
</dbReference>
<protein>
    <recommendedName>
        <fullName evidence="4">threonine-phosphate decarboxylase</fullName>
        <ecNumber evidence="4">4.1.1.81</ecNumber>
    </recommendedName>
    <alternativeName>
        <fullName evidence="8">L-threonine-O-3-phosphate decarboxylase</fullName>
    </alternativeName>
</protein>
<keyword evidence="12" id="KW-1185">Reference proteome</keyword>
<sequence length="358" mass="40762">MEEHGGNIFDKNIRLDFSVNINPFGMPESVKKAAHKGVSLAYRYPDIEKRELRKALGRKLQISPGRIVTGNGAAELIYAIAAAFEPGKAAVLGPTFGEYEKALRIHGWQVMHYLARREEGYRFTEKALEWLEKEEGLSAVFLCNPNNPTGMLADGGFLEKLADLCHRKQMLLVVDECFLELTVQGEGKSIQYLQEQYPEILILRAFTKIYAMPGLRLGYALTADEETAKRLEDILPPWNVSAPAQMAGCAALEEEAFVRESREFLLKEEKWMEEKLTELGFFVWPSDTIFCMFEGEEDLQEACLKQGIYIRDAASFPGIRKGTYRIGIRRHEDNVQLLEVLKTCGDIGKRREQWQKRS</sequence>
<feature type="domain" description="Aminotransferase class I/classII large" evidence="10">
    <location>
        <begin position="15"/>
        <end position="339"/>
    </location>
</feature>
<evidence type="ECO:0000256" key="1">
    <source>
        <dbReference type="ARBA" id="ARBA00001933"/>
    </source>
</evidence>
<dbReference type="InterPro" id="IPR005860">
    <property type="entry name" value="CobD"/>
</dbReference>
<dbReference type="Proteomes" id="UP001305815">
    <property type="component" value="Chromosome"/>
</dbReference>
<evidence type="ECO:0000313" key="11">
    <source>
        <dbReference type="EMBL" id="BDZ78168.1"/>
    </source>
</evidence>
<name>A0ABM8IA53_9FIRM</name>
<dbReference type="EC" id="4.1.1.81" evidence="4"/>